<dbReference type="CDD" id="cd07153">
    <property type="entry name" value="Fur_like"/>
    <property type="match status" value="1"/>
</dbReference>
<dbReference type="InterPro" id="IPR043135">
    <property type="entry name" value="Fur_C"/>
</dbReference>
<keyword evidence="6" id="KW-0804">Transcription</keyword>
<dbReference type="Proteomes" id="UP001139365">
    <property type="component" value="Unassembled WGS sequence"/>
</dbReference>
<dbReference type="AlphaFoldDB" id="A0AAE3FE36"/>
<evidence type="ECO:0000256" key="6">
    <source>
        <dbReference type="ARBA" id="ARBA00023163"/>
    </source>
</evidence>
<feature type="binding site" evidence="7">
    <location>
        <position position="80"/>
    </location>
    <ligand>
        <name>Zn(2+)</name>
        <dbReference type="ChEBI" id="CHEBI:29105"/>
    </ligand>
</feature>
<evidence type="ECO:0000256" key="7">
    <source>
        <dbReference type="PIRSR" id="PIRSR602481-1"/>
    </source>
</evidence>
<dbReference type="InterPro" id="IPR036390">
    <property type="entry name" value="WH_DNA-bd_sf"/>
</dbReference>
<keyword evidence="7" id="KW-0479">Metal-binding</keyword>
<protein>
    <submittedName>
        <fullName evidence="8">Transcriptional repressor</fullName>
    </submittedName>
</protein>
<name>A0AAE3FE36_9BACT</name>
<dbReference type="Pfam" id="PF01475">
    <property type="entry name" value="FUR"/>
    <property type="match status" value="1"/>
</dbReference>
<comment type="similarity">
    <text evidence="1">Belongs to the Fur family.</text>
</comment>
<feature type="binding site" evidence="7">
    <location>
        <position position="121"/>
    </location>
    <ligand>
        <name>Zn(2+)</name>
        <dbReference type="ChEBI" id="CHEBI:29105"/>
    </ligand>
</feature>
<accession>A0AAE3FE36</accession>
<evidence type="ECO:0000256" key="5">
    <source>
        <dbReference type="ARBA" id="ARBA00023125"/>
    </source>
</evidence>
<dbReference type="InterPro" id="IPR036388">
    <property type="entry name" value="WH-like_DNA-bd_sf"/>
</dbReference>
<proteinExistence type="inferred from homology"/>
<dbReference type="PANTHER" id="PTHR33202">
    <property type="entry name" value="ZINC UPTAKE REGULATION PROTEIN"/>
    <property type="match status" value="1"/>
</dbReference>
<dbReference type="GO" id="GO:0008270">
    <property type="term" value="F:zinc ion binding"/>
    <property type="evidence" value="ECO:0007669"/>
    <property type="project" value="TreeGrafter"/>
</dbReference>
<evidence type="ECO:0000313" key="9">
    <source>
        <dbReference type="Proteomes" id="UP001139365"/>
    </source>
</evidence>
<dbReference type="GO" id="GO:0045892">
    <property type="term" value="P:negative regulation of DNA-templated transcription"/>
    <property type="evidence" value="ECO:0007669"/>
    <property type="project" value="TreeGrafter"/>
</dbReference>
<organism evidence="8 9">
    <name type="scientific">Candidatus Colimorpha enterica</name>
    <dbReference type="NCBI Taxonomy" id="3083063"/>
    <lineage>
        <taxon>Bacteria</taxon>
        <taxon>Pseudomonadati</taxon>
        <taxon>Bacteroidota</taxon>
        <taxon>Bacteroidia</taxon>
        <taxon>Bacteroidales</taxon>
        <taxon>Candidatus Colimorpha</taxon>
    </lineage>
</organism>
<reference evidence="8 9" key="1">
    <citation type="submission" date="2022-03" db="EMBL/GenBank/DDBJ databases">
        <title>Metagenome-assembled genomes from swine fecal metagenomes.</title>
        <authorList>
            <person name="Holman D.B."/>
            <person name="Kommadath A."/>
        </authorList>
    </citation>
    <scope>NUCLEOTIDE SEQUENCE [LARGE SCALE GENOMIC DNA]</scope>
    <source>
        <strain evidence="8">SUG147</strain>
    </source>
</reference>
<keyword evidence="3 7" id="KW-0862">Zinc</keyword>
<dbReference type="GO" id="GO:1900376">
    <property type="term" value="P:regulation of secondary metabolite biosynthetic process"/>
    <property type="evidence" value="ECO:0007669"/>
    <property type="project" value="TreeGrafter"/>
</dbReference>
<keyword evidence="4" id="KW-0805">Transcription regulation</keyword>
<dbReference type="InterPro" id="IPR002481">
    <property type="entry name" value="FUR"/>
</dbReference>
<keyword evidence="5" id="KW-0238">DNA-binding</keyword>
<evidence type="ECO:0000256" key="1">
    <source>
        <dbReference type="ARBA" id="ARBA00007957"/>
    </source>
</evidence>
<dbReference type="SUPFAM" id="SSF46785">
    <property type="entry name" value="Winged helix' DNA-binding domain"/>
    <property type="match status" value="1"/>
</dbReference>
<dbReference type="Gene3D" id="3.30.1490.190">
    <property type="match status" value="1"/>
</dbReference>
<evidence type="ECO:0000256" key="2">
    <source>
        <dbReference type="ARBA" id="ARBA00022491"/>
    </source>
</evidence>
<dbReference type="PANTHER" id="PTHR33202:SF7">
    <property type="entry name" value="FERRIC UPTAKE REGULATION PROTEIN"/>
    <property type="match status" value="1"/>
</dbReference>
<feature type="binding site" evidence="7">
    <location>
        <position position="124"/>
    </location>
    <ligand>
        <name>Zn(2+)</name>
        <dbReference type="ChEBI" id="CHEBI:29105"/>
    </ligand>
</feature>
<sequence>MKRQTLQKTIILEALHRLCNHPTPAMVYEEVHKSYPSISQATVFRVLAGECDAGNAQRVYAPGCPARYEFGTRKHWHISCRVCGRVADIEMADHDADLRTGITDSNGFTVERFYVEFSGLCPECRAEAEKDNNQI</sequence>
<evidence type="ECO:0000313" key="8">
    <source>
        <dbReference type="EMBL" id="MCI5754671.1"/>
    </source>
</evidence>
<dbReference type="GO" id="GO:0003700">
    <property type="term" value="F:DNA-binding transcription factor activity"/>
    <property type="evidence" value="ECO:0007669"/>
    <property type="project" value="InterPro"/>
</dbReference>
<dbReference type="EMBL" id="JALEMU010000001">
    <property type="protein sequence ID" value="MCI5754671.1"/>
    <property type="molecule type" value="Genomic_DNA"/>
</dbReference>
<dbReference type="GO" id="GO:0000976">
    <property type="term" value="F:transcription cis-regulatory region binding"/>
    <property type="evidence" value="ECO:0007669"/>
    <property type="project" value="TreeGrafter"/>
</dbReference>
<evidence type="ECO:0000256" key="4">
    <source>
        <dbReference type="ARBA" id="ARBA00023015"/>
    </source>
</evidence>
<comment type="caution">
    <text evidence="8">The sequence shown here is derived from an EMBL/GenBank/DDBJ whole genome shotgun (WGS) entry which is preliminary data.</text>
</comment>
<dbReference type="Gene3D" id="1.10.10.10">
    <property type="entry name" value="Winged helix-like DNA-binding domain superfamily/Winged helix DNA-binding domain"/>
    <property type="match status" value="1"/>
</dbReference>
<keyword evidence="2" id="KW-0678">Repressor</keyword>
<gene>
    <name evidence="8" type="ORF">MR241_00050</name>
</gene>
<comment type="cofactor">
    <cofactor evidence="7">
        <name>Zn(2+)</name>
        <dbReference type="ChEBI" id="CHEBI:29105"/>
    </cofactor>
    <text evidence="7">Binds 1 zinc ion per subunit.</text>
</comment>
<evidence type="ECO:0000256" key="3">
    <source>
        <dbReference type="ARBA" id="ARBA00022833"/>
    </source>
</evidence>
<feature type="binding site" evidence="7">
    <location>
        <position position="83"/>
    </location>
    <ligand>
        <name>Zn(2+)</name>
        <dbReference type="ChEBI" id="CHEBI:29105"/>
    </ligand>
</feature>